<accession>A0A8T3A9H6</accession>
<dbReference type="PANTHER" id="PTHR23429:SF0">
    <property type="entry name" value="GLUCOSE-6-PHOSPHATE 1-DEHYDROGENASE"/>
    <property type="match status" value="1"/>
</dbReference>
<dbReference type="InterPro" id="IPR036291">
    <property type="entry name" value="NAD(P)-bd_dom_sf"/>
</dbReference>
<evidence type="ECO:0000313" key="12">
    <source>
        <dbReference type="Proteomes" id="UP000829196"/>
    </source>
</evidence>
<gene>
    <name evidence="11" type="ORF">KFK09_027064</name>
</gene>
<sequence length="468" mass="53607">MSIPSGGLHVVSRNSSLERSNVYGQSFLEERDFDGTLESGCLSIVVLGASGDLAKKKTFPALFHLFRQGFLQSNEVHIFGYARTKISTEELRERLRGGSYDSEEGFQLLNKEILEHESSKRSQLGTSRRLFYLALPPSVYPSVCKMIRNYCMNQSDLTGWTRIIVEKPFGKDLGSSEELSAQLGELFDEKQLYRIDHYLGKELVQNLLVVRFANRFFLPLWNRDNIDNVQVFCLVAMEKPVSLKPEHIRDEKVKVLQSVLPIKLEEVVLGQYDGYKDDQTVSPNSNTPTFATVILRIHNERWEGVPFILKAGKALNSRKAEIRVQFKEVPGDIYKCQKQGRNEFVIRLQPLEAMYMKLTVKKPGLEMSTIQSELDLSYKQRYQDVTIPEAYERLILDTIRGDQQHFVRRDELKAAWEIFTPLLHRIDDGELKPLPYMPGSRGPAEADQLLAKAGYVQTHGYVWIPPTL</sequence>
<evidence type="ECO:0000256" key="3">
    <source>
        <dbReference type="ARBA" id="ARBA00013019"/>
    </source>
</evidence>
<dbReference type="SUPFAM" id="SSF55347">
    <property type="entry name" value="Glyceraldehyde-3-phosphate dehydrogenase-like, C-terminal domain"/>
    <property type="match status" value="1"/>
</dbReference>
<keyword evidence="5" id="KW-0521">NADP</keyword>
<comment type="similarity">
    <text evidence="2">Belongs to the glucose-6-phosphate dehydrogenase family.</text>
</comment>
<evidence type="ECO:0000256" key="5">
    <source>
        <dbReference type="ARBA" id="ARBA00022857"/>
    </source>
</evidence>
<dbReference type="HAMAP" id="MF_00966">
    <property type="entry name" value="G6PD"/>
    <property type="match status" value="1"/>
</dbReference>
<dbReference type="SUPFAM" id="SSF51735">
    <property type="entry name" value="NAD(P)-binding Rossmann-fold domains"/>
    <property type="match status" value="1"/>
</dbReference>
<dbReference type="InterPro" id="IPR022675">
    <property type="entry name" value="G6P_DH_C"/>
</dbReference>
<feature type="domain" description="Glucose-6-phosphate dehydrogenase NAD-binding" evidence="9">
    <location>
        <begin position="45"/>
        <end position="96"/>
    </location>
</feature>
<organism evidence="11 12">
    <name type="scientific">Dendrobium nobile</name>
    <name type="common">Orchid</name>
    <dbReference type="NCBI Taxonomy" id="94219"/>
    <lineage>
        <taxon>Eukaryota</taxon>
        <taxon>Viridiplantae</taxon>
        <taxon>Streptophyta</taxon>
        <taxon>Embryophyta</taxon>
        <taxon>Tracheophyta</taxon>
        <taxon>Spermatophyta</taxon>
        <taxon>Magnoliopsida</taxon>
        <taxon>Liliopsida</taxon>
        <taxon>Asparagales</taxon>
        <taxon>Orchidaceae</taxon>
        <taxon>Epidendroideae</taxon>
        <taxon>Malaxideae</taxon>
        <taxon>Dendrobiinae</taxon>
        <taxon>Dendrobium</taxon>
    </lineage>
</organism>
<comment type="caution">
    <text evidence="11">The sequence shown here is derived from an EMBL/GenBank/DDBJ whole genome shotgun (WGS) entry which is preliminary data.</text>
</comment>
<evidence type="ECO:0000259" key="10">
    <source>
        <dbReference type="Pfam" id="PF02781"/>
    </source>
</evidence>
<dbReference type="PANTHER" id="PTHR23429">
    <property type="entry name" value="GLUCOSE-6-PHOSPHATE 1-DEHYDROGENASE G6PD"/>
    <property type="match status" value="1"/>
</dbReference>
<dbReference type="Gene3D" id="3.30.360.10">
    <property type="entry name" value="Dihydrodipicolinate Reductase, domain 2"/>
    <property type="match status" value="2"/>
</dbReference>
<dbReference type="GO" id="GO:0050661">
    <property type="term" value="F:NADP binding"/>
    <property type="evidence" value="ECO:0007669"/>
    <property type="project" value="InterPro"/>
</dbReference>
<dbReference type="EC" id="1.1.1.49" evidence="3"/>
<protein>
    <recommendedName>
        <fullName evidence="3">glucose-6-phosphate dehydrogenase (NADP(+))</fullName>
        <ecNumber evidence="3">1.1.1.49</ecNumber>
    </recommendedName>
</protein>
<dbReference type="PIRSF" id="PIRSF000110">
    <property type="entry name" value="G6PD"/>
    <property type="match status" value="1"/>
</dbReference>
<dbReference type="PRINTS" id="PR00079">
    <property type="entry name" value="G6PDHDRGNASE"/>
</dbReference>
<reference evidence="11" key="1">
    <citation type="journal article" date="2022" name="Front. Genet.">
        <title>Chromosome-Scale Assembly of the Dendrobium nobile Genome Provides Insights Into the Molecular Mechanism of the Biosynthesis of the Medicinal Active Ingredient of Dendrobium.</title>
        <authorList>
            <person name="Xu Q."/>
            <person name="Niu S.-C."/>
            <person name="Li K.-L."/>
            <person name="Zheng P.-J."/>
            <person name="Zhang X.-J."/>
            <person name="Jia Y."/>
            <person name="Liu Y."/>
            <person name="Niu Y.-X."/>
            <person name="Yu L.-H."/>
            <person name="Chen D.-F."/>
            <person name="Zhang G.-Q."/>
        </authorList>
    </citation>
    <scope>NUCLEOTIDE SEQUENCE</scope>
    <source>
        <tissue evidence="11">Leaf</tissue>
    </source>
</reference>
<keyword evidence="12" id="KW-1185">Reference proteome</keyword>
<dbReference type="Proteomes" id="UP000829196">
    <property type="component" value="Unassembled WGS sequence"/>
</dbReference>
<dbReference type="AlphaFoldDB" id="A0A8T3A9H6"/>
<keyword evidence="7" id="KW-0119">Carbohydrate metabolism</keyword>
<dbReference type="GO" id="GO:0004345">
    <property type="term" value="F:glucose-6-phosphate dehydrogenase activity"/>
    <property type="evidence" value="ECO:0007669"/>
    <property type="project" value="UniProtKB-EC"/>
</dbReference>
<dbReference type="Pfam" id="PF02781">
    <property type="entry name" value="G6PD_C"/>
    <property type="match status" value="1"/>
</dbReference>
<name>A0A8T3A9H6_DENNO</name>
<dbReference type="GO" id="GO:0005829">
    <property type="term" value="C:cytosol"/>
    <property type="evidence" value="ECO:0007669"/>
    <property type="project" value="TreeGrafter"/>
</dbReference>
<keyword evidence="4" id="KW-0313">Glucose metabolism</keyword>
<dbReference type="InterPro" id="IPR001282">
    <property type="entry name" value="G6P_DH"/>
</dbReference>
<comment type="catalytic activity">
    <reaction evidence="8">
        <text>D-glucose 6-phosphate + NADP(+) = 6-phospho-D-glucono-1,5-lactone + NADPH + H(+)</text>
        <dbReference type="Rhea" id="RHEA:15841"/>
        <dbReference type="ChEBI" id="CHEBI:15378"/>
        <dbReference type="ChEBI" id="CHEBI:57783"/>
        <dbReference type="ChEBI" id="CHEBI:57955"/>
        <dbReference type="ChEBI" id="CHEBI:58349"/>
        <dbReference type="ChEBI" id="CHEBI:61548"/>
        <dbReference type="EC" id="1.1.1.49"/>
    </reaction>
</comment>
<dbReference type="Gene3D" id="3.40.50.720">
    <property type="entry name" value="NAD(P)-binding Rossmann-like Domain"/>
    <property type="match status" value="2"/>
</dbReference>
<proteinExistence type="inferred from homology"/>
<evidence type="ECO:0000259" key="9">
    <source>
        <dbReference type="Pfam" id="PF00479"/>
    </source>
</evidence>
<dbReference type="GO" id="GO:0009051">
    <property type="term" value="P:pentose-phosphate shunt, oxidative branch"/>
    <property type="evidence" value="ECO:0007669"/>
    <property type="project" value="UniProtKB-ARBA"/>
</dbReference>
<comment type="pathway">
    <text evidence="1">Carbohydrate degradation; pentose phosphate pathway; D-ribulose 5-phosphate from D-glucose 6-phosphate (oxidative stage): step 1/3.</text>
</comment>
<evidence type="ECO:0000256" key="8">
    <source>
        <dbReference type="ARBA" id="ARBA00048749"/>
    </source>
</evidence>
<dbReference type="InterPro" id="IPR019796">
    <property type="entry name" value="G6P_DH_AS"/>
</dbReference>
<evidence type="ECO:0000256" key="7">
    <source>
        <dbReference type="ARBA" id="ARBA00023277"/>
    </source>
</evidence>
<feature type="domain" description="Glucose-6-phosphate dehydrogenase NAD-binding" evidence="9">
    <location>
        <begin position="99"/>
        <end position="206"/>
    </location>
</feature>
<evidence type="ECO:0000256" key="6">
    <source>
        <dbReference type="ARBA" id="ARBA00023002"/>
    </source>
</evidence>
<evidence type="ECO:0000256" key="4">
    <source>
        <dbReference type="ARBA" id="ARBA00022526"/>
    </source>
</evidence>
<dbReference type="GO" id="GO:0006006">
    <property type="term" value="P:glucose metabolic process"/>
    <property type="evidence" value="ECO:0007669"/>
    <property type="project" value="UniProtKB-KW"/>
</dbReference>
<dbReference type="Pfam" id="PF00479">
    <property type="entry name" value="G6PD_N"/>
    <property type="match status" value="2"/>
</dbReference>
<dbReference type="EMBL" id="JAGYWB010000018">
    <property type="protein sequence ID" value="KAI0492788.1"/>
    <property type="molecule type" value="Genomic_DNA"/>
</dbReference>
<evidence type="ECO:0000256" key="1">
    <source>
        <dbReference type="ARBA" id="ARBA00004937"/>
    </source>
</evidence>
<evidence type="ECO:0000256" key="2">
    <source>
        <dbReference type="ARBA" id="ARBA00009975"/>
    </source>
</evidence>
<keyword evidence="6" id="KW-0560">Oxidoreductase</keyword>
<dbReference type="InterPro" id="IPR022674">
    <property type="entry name" value="G6P_DH_NAD-bd"/>
</dbReference>
<dbReference type="PROSITE" id="PS00069">
    <property type="entry name" value="G6P_DEHYDROGENASE"/>
    <property type="match status" value="1"/>
</dbReference>
<dbReference type="SMR" id="A0A8T3A9H6"/>
<feature type="domain" description="Glucose-6-phosphate dehydrogenase C-terminal" evidence="10">
    <location>
        <begin position="229"/>
        <end position="455"/>
    </location>
</feature>
<dbReference type="OrthoDB" id="60984at2759"/>
<evidence type="ECO:0000313" key="11">
    <source>
        <dbReference type="EMBL" id="KAI0492788.1"/>
    </source>
</evidence>